<keyword evidence="4 8" id="KW-0808">Transferase</keyword>
<dbReference type="Gene3D" id="3.40.50.150">
    <property type="entry name" value="Vaccinia Virus protein VP39"/>
    <property type="match status" value="1"/>
</dbReference>
<dbReference type="STRING" id="1188229.GlitD10_1599"/>
<dbReference type="GO" id="GO:0043565">
    <property type="term" value="F:sequence-specific DNA binding"/>
    <property type="evidence" value="ECO:0007669"/>
    <property type="project" value="TreeGrafter"/>
</dbReference>
<dbReference type="SUPFAM" id="SSF53335">
    <property type="entry name" value="S-adenosyl-L-methionine-dependent methyltransferases"/>
    <property type="match status" value="1"/>
</dbReference>
<feature type="binding site" evidence="7">
    <location>
        <position position="30"/>
    </location>
    <ligand>
        <name>S-adenosyl-L-methionine</name>
        <dbReference type="ChEBI" id="CHEBI:59789"/>
    </ligand>
</feature>
<evidence type="ECO:0000256" key="1">
    <source>
        <dbReference type="ARBA" id="ARBA00006594"/>
    </source>
</evidence>
<dbReference type="PANTHER" id="PTHR30481:SF3">
    <property type="entry name" value="DNA ADENINE METHYLASE"/>
    <property type="match status" value="1"/>
</dbReference>
<name>A0A1J0ADD0_9CYAN</name>
<dbReference type="PANTHER" id="PTHR30481">
    <property type="entry name" value="DNA ADENINE METHYLASE"/>
    <property type="match status" value="1"/>
</dbReference>
<dbReference type="RefSeq" id="WP_071454441.1">
    <property type="nucleotide sequence ID" value="NZ_CP017675.1"/>
</dbReference>
<dbReference type="Gene3D" id="1.10.1020.10">
    <property type="entry name" value="Adenine-specific Methyltransferase, Domain 2"/>
    <property type="match status" value="1"/>
</dbReference>
<dbReference type="Proteomes" id="UP000180235">
    <property type="component" value="Chromosome"/>
</dbReference>
<dbReference type="REBASE" id="166397">
    <property type="entry name" value="M.GliD10ORF1599P"/>
</dbReference>
<dbReference type="EC" id="2.1.1.72" evidence="2 8"/>
<dbReference type="AlphaFoldDB" id="A0A1J0ADD0"/>
<dbReference type="InterPro" id="IPR012327">
    <property type="entry name" value="MeTrfase_D12"/>
</dbReference>
<sequence length="297" mass="34263">MSATQLTLGLKESICLKLPSQPFLKWAGGKSQLLTQLSPLFPPKFNRYYEPFLGGAAVYWYLFNLREKGSILFDGARLLDINKELVNCYIQVRDNLDNLIDELTALKAKHNQENYYKIREMDISNLSPVQRAARFIYLNKTCYNGLYRVNRSGKFNVPMGSYRDPKIFSPEQLITSSYALKNVDIECSNFPSVLDWAEPGDFIYFDPPYAPLSKTASFTSYTEYPFGQEQQRELAEVFHILDKRRCKLMLSNSWAESVINLYQDFHCIELKASRAINSNSERRGKISELLVINYSVT</sequence>
<evidence type="ECO:0000313" key="10">
    <source>
        <dbReference type="Proteomes" id="UP000180235"/>
    </source>
</evidence>
<evidence type="ECO:0000256" key="6">
    <source>
        <dbReference type="ARBA" id="ARBA00047942"/>
    </source>
</evidence>
<dbReference type="InterPro" id="IPR002052">
    <property type="entry name" value="DNA_methylase_N6_adenine_CS"/>
</dbReference>
<feature type="binding site" evidence="7">
    <location>
        <position position="206"/>
    </location>
    <ligand>
        <name>S-adenosyl-L-methionine</name>
        <dbReference type="ChEBI" id="CHEBI:59789"/>
    </ligand>
</feature>
<organism evidence="9 10">
    <name type="scientific">Gloeomargarita lithophora Alchichica-D10</name>
    <dbReference type="NCBI Taxonomy" id="1188229"/>
    <lineage>
        <taxon>Bacteria</taxon>
        <taxon>Bacillati</taxon>
        <taxon>Cyanobacteriota</taxon>
        <taxon>Cyanophyceae</taxon>
        <taxon>Gloeomargaritales</taxon>
        <taxon>Gloeomargaritaceae</taxon>
        <taxon>Gloeomargarita</taxon>
    </lineage>
</organism>
<protein>
    <recommendedName>
        <fullName evidence="2 8">Site-specific DNA-methyltransferase (adenine-specific)</fullName>
        <ecNumber evidence="2 8">2.1.1.72</ecNumber>
    </recommendedName>
</protein>
<accession>A0A1J0ADD0</accession>
<dbReference type="InterPro" id="IPR029063">
    <property type="entry name" value="SAM-dependent_MTases_sf"/>
</dbReference>
<evidence type="ECO:0000256" key="8">
    <source>
        <dbReference type="RuleBase" id="RU361257"/>
    </source>
</evidence>
<dbReference type="PIRSF" id="PIRSF000398">
    <property type="entry name" value="M_m6A_EcoRV"/>
    <property type="match status" value="1"/>
</dbReference>
<reference evidence="9 10" key="1">
    <citation type="submission" date="2016-10" db="EMBL/GenBank/DDBJ databases">
        <title>Description of Gloeomargarita lithophora gen. nov., sp. nov., a thylakoid-bearing basal-branching cyanobacterium with intracellular carbonates, and proposal for Gloeomargaritales ord. nov.</title>
        <authorList>
            <person name="Moreira D."/>
            <person name="Tavera R."/>
            <person name="Benzerara K."/>
            <person name="Skouri-Panet F."/>
            <person name="Couradeau E."/>
            <person name="Gerard E."/>
            <person name="Loussert C."/>
            <person name="Novelo E."/>
            <person name="Zivanovic Y."/>
            <person name="Lopez-Garcia P."/>
        </authorList>
    </citation>
    <scope>NUCLEOTIDE SEQUENCE [LARGE SCALE GENOMIC DNA]</scope>
    <source>
        <strain evidence="9 10">D10</strain>
    </source>
</reference>
<evidence type="ECO:0000256" key="2">
    <source>
        <dbReference type="ARBA" id="ARBA00011900"/>
    </source>
</evidence>
<keyword evidence="3 8" id="KW-0489">Methyltransferase</keyword>
<evidence type="ECO:0000256" key="5">
    <source>
        <dbReference type="ARBA" id="ARBA00022691"/>
    </source>
</evidence>
<proteinExistence type="inferred from homology"/>
<dbReference type="PRINTS" id="PR00505">
    <property type="entry name" value="D12N6MTFRASE"/>
</dbReference>
<dbReference type="Pfam" id="PF02086">
    <property type="entry name" value="MethyltransfD12"/>
    <property type="match status" value="1"/>
</dbReference>
<dbReference type="KEGG" id="glt:GlitD10_1599"/>
<dbReference type="InterPro" id="IPR023095">
    <property type="entry name" value="Ade_MeTrfase_dom_2"/>
</dbReference>
<dbReference type="PROSITE" id="PS00092">
    <property type="entry name" value="N6_MTASE"/>
    <property type="match status" value="1"/>
</dbReference>
<keyword evidence="10" id="KW-1185">Reference proteome</keyword>
<evidence type="ECO:0000256" key="7">
    <source>
        <dbReference type="PIRSR" id="PIRSR000398-1"/>
    </source>
</evidence>
<feature type="binding site" evidence="7">
    <location>
        <position position="26"/>
    </location>
    <ligand>
        <name>S-adenosyl-L-methionine</name>
        <dbReference type="ChEBI" id="CHEBI:59789"/>
    </ligand>
</feature>
<dbReference type="GO" id="GO:0032259">
    <property type="term" value="P:methylation"/>
    <property type="evidence" value="ECO:0007669"/>
    <property type="project" value="UniProtKB-KW"/>
</dbReference>
<dbReference type="GO" id="GO:0009307">
    <property type="term" value="P:DNA restriction-modification system"/>
    <property type="evidence" value="ECO:0007669"/>
    <property type="project" value="InterPro"/>
</dbReference>
<feature type="binding site" evidence="7">
    <location>
        <position position="80"/>
    </location>
    <ligand>
        <name>S-adenosyl-L-methionine</name>
        <dbReference type="ChEBI" id="CHEBI:59789"/>
    </ligand>
</feature>
<dbReference type="GO" id="GO:1904047">
    <property type="term" value="F:S-adenosyl-L-methionine binding"/>
    <property type="evidence" value="ECO:0007669"/>
    <property type="project" value="TreeGrafter"/>
</dbReference>
<dbReference type="EMBL" id="CP017675">
    <property type="protein sequence ID" value="APB33923.1"/>
    <property type="molecule type" value="Genomic_DNA"/>
</dbReference>
<keyword evidence="5 8" id="KW-0949">S-adenosyl-L-methionine</keyword>
<comment type="catalytic activity">
    <reaction evidence="6 8">
        <text>a 2'-deoxyadenosine in DNA + S-adenosyl-L-methionine = an N(6)-methyl-2'-deoxyadenosine in DNA + S-adenosyl-L-homocysteine + H(+)</text>
        <dbReference type="Rhea" id="RHEA:15197"/>
        <dbReference type="Rhea" id="RHEA-COMP:12418"/>
        <dbReference type="Rhea" id="RHEA-COMP:12419"/>
        <dbReference type="ChEBI" id="CHEBI:15378"/>
        <dbReference type="ChEBI" id="CHEBI:57856"/>
        <dbReference type="ChEBI" id="CHEBI:59789"/>
        <dbReference type="ChEBI" id="CHEBI:90615"/>
        <dbReference type="ChEBI" id="CHEBI:90616"/>
        <dbReference type="EC" id="2.1.1.72"/>
    </reaction>
</comment>
<comment type="similarity">
    <text evidence="1 8">Belongs to the N(4)/N(6)-methyltransferase family.</text>
</comment>
<dbReference type="GO" id="GO:0009007">
    <property type="term" value="F:site-specific DNA-methyltransferase (adenine-specific) activity"/>
    <property type="evidence" value="ECO:0007669"/>
    <property type="project" value="UniProtKB-UniRule"/>
</dbReference>
<dbReference type="InterPro" id="IPR012263">
    <property type="entry name" value="M_m6A_EcoRV"/>
</dbReference>
<gene>
    <name evidence="9" type="primary">dam-3</name>
    <name evidence="9" type="ORF">GlitD10_1599</name>
</gene>
<evidence type="ECO:0000256" key="3">
    <source>
        <dbReference type="ARBA" id="ARBA00022603"/>
    </source>
</evidence>
<dbReference type="OrthoDB" id="9805629at2"/>
<dbReference type="GO" id="GO:0006298">
    <property type="term" value="P:mismatch repair"/>
    <property type="evidence" value="ECO:0007669"/>
    <property type="project" value="TreeGrafter"/>
</dbReference>
<evidence type="ECO:0000313" key="9">
    <source>
        <dbReference type="EMBL" id="APB33923.1"/>
    </source>
</evidence>
<evidence type="ECO:0000256" key="4">
    <source>
        <dbReference type="ARBA" id="ARBA00022679"/>
    </source>
</evidence>
<dbReference type="NCBIfam" id="TIGR00571">
    <property type="entry name" value="dam"/>
    <property type="match status" value="1"/>
</dbReference>